<evidence type="ECO:0008006" key="3">
    <source>
        <dbReference type="Google" id="ProtNLM"/>
    </source>
</evidence>
<protein>
    <recommendedName>
        <fullName evidence="3">Dienelactone hydrolase domain-containing protein</fullName>
    </recommendedName>
</protein>
<evidence type="ECO:0000313" key="2">
    <source>
        <dbReference type="Proteomes" id="UP001596413"/>
    </source>
</evidence>
<dbReference type="Proteomes" id="UP001596413">
    <property type="component" value="Unassembled WGS sequence"/>
</dbReference>
<dbReference type="EMBL" id="JBHSZO010000029">
    <property type="protein sequence ID" value="MFC7220085.1"/>
    <property type="molecule type" value="Genomic_DNA"/>
</dbReference>
<keyword evidence="2" id="KW-1185">Reference proteome</keyword>
<gene>
    <name evidence="1" type="ORF">ACFQLX_18225</name>
</gene>
<dbReference type="RefSeq" id="WP_386416499.1">
    <property type="nucleotide sequence ID" value="NZ_JBHSZO010000029.1"/>
</dbReference>
<organism evidence="1 2">
    <name type="scientific">Streptomyces polyrhachis</name>
    <dbReference type="NCBI Taxonomy" id="1282885"/>
    <lineage>
        <taxon>Bacteria</taxon>
        <taxon>Bacillati</taxon>
        <taxon>Actinomycetota</taxon>
        <taxon>Actinomycetes</taxon>
        <taxon>Kitasatosporales</taxon>
        <taxon>Streptomycetaceae</taxon>
        <taxon>Streptomyces</taxon>
    </lineage>
</organism>
<accession>A0ABW2GH94</accession>
<reference evidence="2" key="1">
    <citation type="journal article" date="2019" name="Int. J. Syst. Evol. Microbiol.">
        <title>The Global Catalogue of Microorganisms (GCM) 10K type strain sequencing project: providing services to taxonomists for standard genome sequencing and annotation.</title>
        <authorList>
            <consortium name="The Broad Institute Genomics Platform"/>
            <consortium name="The Broad Institute Genome Sequencing Center for Infectious Disease"/>
            <person name="Wu L."/>
            <person name="Ma J."/>
        </authorList>
    </citation>
    <scope>NUCLEOTIDE SEQUENCE [LARGE SCALE GENOMIC DNA]</scope>
    <source>
        <strain evidence="2">CGMCC 1.13681</strain>
    </source>
</reference>
<evidence type="ECO:0000313" key="1">
    <source>
        <dbReference type="EMBL" id="MFC7220085.1"/>
    </source>
</evidence>
<proteinExistence type="predicted"/>
<sequence length="70" mass="7648">MSPVSSQSWALPEIAATVEEFLSAAKECEAAIEVIDLPEAHHGYETQDPTDTFRAGLRTAMHAVLAHLRE</sequence>
<name>A0ABW2GH94_9ACTN</name>
<comment type="caution">
    <text evidence="1">The sequence shown here is derived from an EMBL/GenBank/DDBJ whole genome shotgun (WGS) entry which is preliminary data.</text>
</comment>